<dbReference type="STRING" id="715226.ABI_20840"/>
<protein>
    <recommendedName>
        <fullName evidence="3">HEAT repeat domain-containing protein</fullName>
    </recommendedName>
</protein>
<dbReference type="HOGENOM" id="CLU_130296_0_0_5"/>
<keyword evidence="2" id="KW-1185">Reference proteome</keyword>
<proteinExistence type="predicted"/>
<evidence type="ECO:0000313" key="2">
    <source>
        <dbReference type="Proteomes" id="UP000006512"/>
    </source>
</evidence>
<name>F4QGG2_9CAUL</name>
<reference evidence="2" key="1">
    <citation type="submission" date="2011-03" db="EMBL/GenBank/DDBJ databases">
        <title>Draft genome sequence of Brevundimonas diminuta.</title>
        <authorList>
            <person name="Brown P.J.B."/>
            <person name="Buechlein A."/>
            <person name="Hemmerich C."/>
            <person name="Brun Y.V."/>
        </authorList>
    </citation>
    <scope>NUCLEOTIDE SEQUENCE [LARGE SCALE GENOMIC DNA]</scope>
    <source>
        <strain evidence="2">C19</strain>
    </source>
</reference>
<organism evidence="1 2">
    <name type="scientific">Asticcacaulis biprosthecium C19</name>
    <dbReference type="NCBI Taxonomy" id="715226"/>
    <lineage>
        <taxon>Bacteria</taxon>
        <taxon>Pseudomonadati</taxon>
        <taxon>Pseudomonadota</taxon>
        <taxon>Alphaproteobacteria</taxon>
        <taxon>Caulobacterales</taxon>
        <taxon>Caulobacteraceae</taxon>
        <taxon>Asticcacaulis</taxon>
    </lineage>
</organism>
<dbReference type="InterPro" id="IPR011989">
    <property type="entry name" value="ARM-like"/>
</dbReference>
<dbReference type="eggNOG" id="COG1413">
    <property type="taxonomic scope" value="Bacteria"/>
</dbReference>
<dbReference type="OrthoDB" id="280468at2"/>
<dbReference type="RefSeq" id="WP_006272844.1">
    <property type="nucleotide sequence ID" value="NZ_GL883077.1"/>
</dbReference>
<dbReference type="SUPFAM" id="SSF48371">
    <property type="entry name" value="ARM repeat"/>
    <property type="match status" value="1"/>
</dbReference>
<sequence>MVAQRALAEILGETELKAAVDAYVAGDRGADTARSVLMLIRPSFTIDYCHEIYLSSQDEDEKSMAVNLLKAIGDARVLAWIPLYLSDANAAVRAWGIGILEELYYRDEVESEAYEAVLRLALAHPENYIREAAVALQTEMYPK</sequence>
<dbReference type="Proteomes" id="UP000006512">
    <property type="component" value="Unassembled WGS sequence"/>
</dbReference>
<dbReference type="AlphaFoldDB" id="F4QGG2"/>
<evidence type="ECO:0008006" key="3">
    <source>
        <dbReference type="Google" id="ProtNLM"/>
    </source>
</evidence>
<accession>F4QGG2</accession>
<evidence type="ECO:0000313" key="1">
    <source>
        <dbReference type="EMBL" id="EGF93643.1"/>
    </source>
</evidence>
<dbReference type="InterPro" id="IPR016024">
    <property type="entry name" value="ARM-type_fold"/>
</dbReference>
<dbReference type="EMBL" id="GL883077">
    <property type="protein sequence ID" value="EGF93643.1"/>
    <property type="molecule type" value="Genomic_DNA"/>
</dbReference>
<gene>
    <name evidence="1" type="ORF">ABI_20840</name>
</gene>
<dbReference type="Gene3D" id="1.25.10.10">
    <property type="entry name" value="Leucine-rich Repeat Variant"/>
    <property type="match status" value="1"/>
</dbReference>